<evidence type="ECO:0000313" key="10">
    <source>
        <dbReference type="Proteomes" id="UP000814176"/>
    </source>
</evidence>
<dbReference type="RefSeq" id="XP_047780590.1">
    <property type="nucleotide sequence ID" value="XM_047926389.1"/>
</dbReference>
<evidence type="ECO:0000313" key="9">
    <source>
        <dbReference type="EMBL" id="KAH9838675.1"/>
    </source>
</evidence>
<dbReference type="SUPFAM" id="SSF53474">
    <property type="entry name" value="alpha/beta-Hydrolases"/>
    <property type="match status" value="1"/>
</dbReference>
<evidence type="ECO:0000256" key="5">
    <source>
        <dbReference type="ARBA" id="ARBA00049203"/>
    </source>
</evidence>
<keyword evidence="3 6" id="KW-0719">Serine esterase</keyword>
<evidence type="ECO:0000256" key="2">
    <source>
        <dbReference type="ARBA" id="ARBA00020672"/>
    </source>
</evidence>
<dbReference type="Proteomes" id="UP000814176">
    <property type="component" value="Unassembled WGS sequence"/>
</dbReference>
<organism evidence="9 10">
    <name type="scientific">Rhodofomes roseus</name>
    <dbReference type="NCBI Taxonomy" id="34475"/>
    <lineage>
        <taxon>Eukaryota</taxon>
        <taxon>Fungi</taxon>
        <taxon>Dikarya</taxon>
        <taxon>Basidiomycota</taxon>
        <taxon>Agaricomycotina</taxon>
        <taxon>Agaricomycetes</taxon>
        <taxon>Polyporales</taxon>
        <taxon>Rhodofomes</taxon>
    </lineage>
</organism>
<dbReference type="PANTHER" id="PTHR14189">
    <property type="entry name" value="PROTEIN PHOSPHATASE METHYLESTERASE-1 RELATED"/>
    <property type="match status" value="1"/>
</dbReference>
<feature type="compositionally biased region" description="Acidic residues" evidence="7">
    <location>
        <begin position="22"/>
        <end position="32"/>
    </location>
</feature>
<comment type="catalytic activity">
    <reaction evidence="5">
        <text>[phosphatase 2A protein]-C-terminal L-leucine methyl ester + H2O = [phosphatase 2A protein]-C-terminal L-leucine + methanol + H(+)</text>
        <dbReference type="Rhea" id="RHEA:48548"/>
        <dbReference type="Rhea" id="RHEA-COMP:12134"/>
        <dbReference type="Rhea" id="RHEA-COMP:12135"/>
        <dbReference type="ChEBI" id="CHEBI:15377"/>
        <dbReference type="ChEBI" id="CHEBI:15378"/>
        <dbReference type="ChEBI" id="CHEBI:17790"/>
        <dbReference type="ChEBI" id="CHEBI:90516"/>
        <dbReference type="ChEBI" id="CHEBI:90517"/>
        <dbReference type="EC" id="3.1.1.89"/>
    </reaction>
</comment>
<dbReference type="PANTHER" id="PTHR14189:SF0">
    <property type="entry name" value="PROTEIN PHOSPHATASE METHYLESTERASE 1"/>
    <property type="match status" value="1"/>
</dbReference>
<comment type="similarity">
    <text evidence="1 6">Belongs to the AB hydrolase superfamily.</text>
</comment>
<dbReference type="GO" id="GO:0016787">
    <property type="term" value="F:hydrolase activity"/>
    <property type="evidence" value="ECO:0007669"/>
    <property type="project" value="UniProtKB-KW"/>
</dbReference>
<proteinExistence type="inferred from homology"/>
<dbReference type="InterPro" id="IPR016812">
    <property type="entry name" value="PPase_methylesterase_euk"/>
</dbReference>
<dbReference type="GeneID" id="72007121"/>
<dbReference type="InterPro" id="IPR000073">
    <property type="entry name" value="AB_hydrolase_1"/>
</dbReference>
<accession>A0ABQ8KLT4</accession>
<sequence length="392" mass="42187">MSDLYRSALSARISKLPMLPPEPDEDDEESEAADSLGSLPPPVAGIGPTTMPGTRAYASAQRKRAPNPELTPLSASAYFAQATQIAVPDSGLDVRAYYTPPRVREGGEPGTVIVCHHGAGQSALTFALAAGEVTELSRGECGVLALDCRGHGKTATTIPRPGPEGGEDFSIETLTSDFVNTLKVLYPDPGAAPSLLLSGHSLGGSVIVRACPLLQDLKYRLAGVAVLDIVEEFTLEALPMMHSLLDARPAGFGSQEEAIEWHLKTNAVRNPLSARVSVPAIIQPAPEGTSPAWIWRTPLRNTAPYWTSWFTSLSKLFLTARTARLLVLAGAERLDRELMIGQMQGKFQLTVVTGVGHMLQEDDPRKLAEVLVEFWRRNERVVPAGVKKVGER</sequence>
<comment type="function">
    <text evidence="6">Demethylates proteins that have been reversibly carboxymethylated.</text>
</comment>
<dbReference type="EMBL" id="JADCUA010000007">
    <property type="protein sequence ID" value="KAH9838675.1"/>
    <property type="molecule type" value="Genomic_DNA"/>
</dbReference>
<reference evidence="9 10" key="1">
    <citation type="journal article" date="2021" name="Environ. Microbiol.">
        <title>Gene family expansions and transcriptome signatures uncover fungal adaptations to wood decay.</title>
        <authorList>
            <person name="Hage H."/>
            <person name="Miyauchi S."/>
            <person name="Viragh M."/>
            <person name="Drula E."/>
            <person name="Min B."/>
            <person name="Chaduli D."/>
            <person name="Navarro D."/>
            <person name="Favel A."/>
            <person name="Norest M."/>
            <person name="Lesage-Meessen L."/>
            <person name="Balint B."/>
            <person name="Merenyi Z."/>
            <person name="de Eugenio L."/>
            <person name="Morin E."/>
            <person name="Martinez A.T."/>
            <person name="Baldrian P."/>
            <person name="Stursova M."/>
            <person name="Martinez M.J."/>
            <person name="Novotny C."/>
            <person name="Magnuson J.K."/>
            <person name="Spatafora J.W."/>
            <person name="Maurice S."/>
            <person name="Pangilinan J."/>
            <person name="Andreopoulos W."/>
            <person name="LaButti K."/>
            <person name="Hundley H."/>
            <person name="Na H."/>
            <person name="Kuo A."/>
            <person name="Barry K."/>
            <person name="Lipzen A."/>
            <person name="Henrissat B."/>
            <person name="Riley R."/>
            <person name="Ahrendt S."/>
            <person name="Nagy L.G."/>
            <person name="Grigoriev I.V."/>
            <person name="Martin F."/>
            <person name="Rosso M.N."/>
        </authorList>
    </citation>
    <scope>NUCLEOTIDE SEQUENCE [LARGE SCALE GENOMIC DNA]</scope>
    <source>
        <strain evidence="9 10">CIRM-BRFM 1785</strain>
    </source>
</reference>
<dbReference type="Gene3D" id="3.40.50.1820">
    <property type="entry name" value="alpha/beta hydrolase"/>
    <property type="match status" value="1"/>
</dbReference>
<evidence type="ECO:0000256" key="1">
    <source>
        <dbReference type="ARBA" id="ARBA00008645"/>
    </source>
</evidence>
<dbReference type="EC" id="3.1.1.-" evidence="6"/>
<evidence type="ECO:0000256" key="4">
    <source>
        <dbReference type="ARBA" id="ARBA00022801"/>
    </source>
</evidence>
<comment type="caution">
    <text evidence="9">The sequence shown here is derived from an EMBL/GenBank/DDBJ whole genome shotgun (WGS) entry which is preliminary data.</text>
</comment>
<dbReference type="InterPro" id="IPR029058">
    <property type="entry name" value="AB_hydrolase_fold"/>
</dbReference>
<keyword evidence="4 6" id="KW-0378">Hydrolase</keyword>
<dbReference type="Pfam" id="PF12697">
    <property type="entry name" value="Abhydrolase_6"/>
    <property type="match status" value="1"/>
</dbReference>
<evidence type="ECO:0000259" key="8">
    <source>
        <dbReference type="Pfam" id="PF12697"/>
    </source>
</evidence>
<evidence type="ECO:0000256" key="3">
    <source>
        <dbReference type="ARBA" id="ARBA00022487"/>
    </source>
</evidence>
<evidence type="ECO:0000256" key="6">
    <source>
        <dbReference type="PIRNR" id="PIRNR022950"/>
    </source>
</evidence>
<protein>
    <recommendedName>
        <fullName evidence="2 6">Protein phosphatase methylesterase 1</fullName>
        <shortName evidence="6">PME-1</shortName>
        <ecNumber evidence="6">3.1.1.-</ecNumber>
    </recommendedName>
</protein>
<feature type="domain" description="AB hydrolase-1" evidence="8">
    <location>
        <begin position="113"/>
        <end position="369"/>
    </location>
</feature>
<feature type="region of interest" description="Disordered" evidence="7">
    <location>
        <begin position="1"/>
        <end position="69"/>
    </location>
</feature>
<name>A0ABQ8KLT4_9APHY</name>
<dbReference type="PIRSF" id="PIRSF022950">
    <property type="entry name" value="PPase_methylesterase_euk"/>
    <property type="match status" value="1"/>
</dbReference>
<gene>
    <name evidence="9" type="ORF">C8Q71DRAFT_832947</name>
</gene>
<keyword evidence="10" id="KW-1185">Reference proteome</keyword>
<evidence type="ECO:0000256" key="7">
    <source>
        <dbReference type="SAM" id="MobiDB-lite"/>
    </source>
</evidence>